<name>A0ACC3AMA4_9EURO</name>
<evidence type="ECO:0000313" key="2">
    <source>
        <dbReference type="Proteomes" id="UP001177260"/>
    </source>
</evidence>
<dbReference type="EMBL" id="JAOPJF010000144">
    <property type="protein sequence ID" value="KAK1138526.1"/>
    <property type="molecule type" value="Genomic_DNA"/>
</dbReference>
<protein>
    <submittedName>
        <fullName evidence="1">Uncharacterized protein</fullName>
    </submittedName>
</protein>
<organism evidence="1 2">
    <name type="scientific">Aspergillus melleus</name>
    <dbReference type="NCBI Taxonomy" id="138277"/>
    <lineage>
        <taxon>Eukaryota</taxon>
        <taxon>Fungi</taxon>
        <taxon>Dikarya</taxon>
        <taxon>Ascomycota</taxon>
        <taxon>Pezizomycotina</taxon>
        <taxon>Eurotiomycetes</taxon>
        <taxon>Eurotiomycetidae</taxon>
        <taxon>Eurotiales</taxon>
        <taxon>Aspergillaceae</taxon>
        <taxon>Aspergillus</taxon>
        <taxon>Aspergillus subgen. Circumdati</taxon>
    </lineage>
</organism>
<gene>
    <name evidence="1" type="ORF">N8T08_002443</name>
</gene>
<reference evidence="1 2" key="1">
    <citation type="journal article" date="2023" name="ACS Omega">
        <title>Identification of the Neoaspergillic Acid Biosynthesis Gene Cluster by Establishing an In Vitro CRISPR-Ribonucleoprotein Genetic System in Aspergillus melleus.</title>
        <authorList>
            <person name="Yuan B."/>
            <person name="Grau M.F."/>
            <person name="Murata R.M."/>
            <person name="Torok T."/>
            <person name="Venkateswaran K."/>
            <person name="Stajich J.E."/>
            <person name="Wang C.C.C."/>
        </authorList>
    </citation>
    <scope>NUCLEOTIDE SEQUENCE [LARGE SCALE GENOMIC DNA]</scope>
    <source>
        <strain evidence="1 2">IMV 1140</strain>
    </source>
</reference>
<dbReference type="Proteomes" id="UP001177260">
    <property type="component" value="Unassembled WGS sequence"/>
</dbReference>
<evidence type="ECO:0000313" key="1">
    <source>
        <dbReference type="EMBL" id="KAK1138526.1"/>
    </source>
</evidence>
<accession>A0ACC3AMA4</accession>
<sequence>MEPMPASAELEKELPRYIEDHDILDQRVSVWALIESPDKNGADRTPDDLTKAIQAGGKLHHVVSGGGGWGKKQGLLSLDPEISLLVPSNDGEPVGLDGLFYPQAEGSLPDRLPSLDQRVVIDDLSSLSQVARAGDYIQFFVSVSPEDNQSGLKPSLVSEDALSYHFGVVTDSETLLPPSNASSRQKDLLHVPNHFGALSEKAVTYLQPVTPASSDGEVQETGTKLNMPGARISLVLK</sequence>
<comment type="caution">
    <text evidence="1">The sequence shown here is derived from an EMBL/GenBank/DDBJ whole genome shotgun (WGS) entry which is preliminary data.</text>
</comment>
<keyword evidence="2" id="KW-1185">Reference proteome</keyword>
<proteinExistence type="predicted"/>